<dbReference type="SUPFAM" id="SSF52949">
    <property type="entry name" value="Macro domain-like"/>
    <property type="match status" value="1"/>
</dbReference>
<proteinExistence type="predicted"/>
<dbReference type="AlphaFoldDB" id="A0A9P6J4T7"/>
<reference evidence="2" key="1">
    <citation type="journal article" date="2020" name="Fungal Divers.">
        <title>Resolving the Mortierellaceae phylogeny through synthesis of multi-gene phylogenetics and phylogenomics.</title>
        <authorList>
            <person name="Vandepol N."/>
            <person name="Liber J."/>
            <person name="Desiro A."/>
            <person name="Na H."/>
            <person name="Kennedy M."/>
            <person name="Barry K."/>
            <person name="Grigoriev I.V."/>
            <person name="Miller A.N."/>
            <person name="O'Donnell K."/>
            <person name="Stajich J.E."/>
            <person name="Bonito G."/>
        </authorList>
    </citation>
    <scope>NUCLEOTIDE SEQUENCE</scope>
    <source>
        <strain evidence="2">CK1249</strain>
    </source>
</reference>
<feature type="domain" description="Macro" evidence="1">
    <location>
        <begin position="1"/>
        <end position="125"/>
    </location>
</feature>
<evidence type="ECO:0000313" key="3">
    <source>
        <dbReference type="Proteomes" id="UP000738359"/>
    </source>
</evidence>
<evidence type="ECO:0000313" key="2">
    <source>
        <dbReference type="EMBL" id="KAF9962695.1"/>
    </source>
</evidence>
<dbReference type="Gene3D" id="3.40.220.10">
    <property type="entry name" value="Leucine Aminopeptidase, subunit E, domain 1"/>
    <property type="match status" value="1"/>
</dbReference>
<sequence>MSRKQLVTLADIPTLLACYDTYPEPTEYVIHTVGPQGEKPGLLKSCYKRVLEVARKNDLNSVAFCCISTGIYGYDNKKAAHVALQTVRDWMDTNPTEAEKMARIIFCTFLEKDRDIYQALLPVYFPKASNVDIVSAEDS</sequence>
<keyword evidence="3" id="KW-1185">Reference proteome</keyword>
<protein>
    <submittedName>
        <fullName evidence="2">O-acetyl-ADP-ribose deacetylase macrod1</fullName>
    </submittedName>
</protein>
<dbReference type="InterPro" id="IPR043472">
    <property type="entry name" value="Macro_dom-like"/>
</dbReference>
<dbReference type="OrthoDB" id="6077599at2759"/>
<dbReference type="PANTHER" id="PTHR11106">
    <property type="entry name" value="GANGLIOSIDE INDUCED DIFFERENTIATION ASSOCIATED PROTEIN 2-RELATED"/>
    <property type="match status" value="1"/>
</dbReference>
<accession>A0A9P6J4T7</accession>
<dbReference type="EMBL" id="JAAAHY010000538">
    <property type="protein sequence ID" value="KAF9962695.1"/>
    <property type="molecule type" value="Genomic_DNA"/>
</dbReference>
<dbReference type="Proteomes" id="UP000738359">
    <property type="component" value="Unassembled WGS sequence"/>
</dbReference>
<organism evidence="2 3">
    <name type="scientific">Mortierella alpina</name>
    <name type="common">Oleaginous fungus</name>
    <name type="synonym">Mortierella renispora</name>
    <dbReference type="NCBI Taxonomy" id="64518"/>
    <lineage>
        <taxon>Eukaryota</taxon>
        <taxon>Fungi</taxon>
        <taxon>Fungi incertae sedis</taxon>
        <taxon>Mucoromycota</taxon>
        <taxon>Mortierellomycotina</taxon>
        <taxon>Mortierellomycetes</taxon>
        <taxon>Mortierellales</taxon>
        <taxon>Mortierellaceae</taxon>
        <taxon>Mortierella</taxon>
    </lineage>
</organism>
<evidence type="ECO:0000259" key="1">
    <source>
        <dbReference type="PROSITE" id="PS51154"/>
    </source>
</evidence>
<dbReference type="PANTHER" id="PTHR11106:SF27">
    <property type="entry name" value="MACRO DOMAIN-CONTAINING PROTEIN"/>
    <property type="match status" value="1"/>
</dbReference>
<name>A0A9P6J4T7_MORAP</name>
<dbReference type="PROSITE" id="PS51154">
    <property type="entry name" value="MACRO"/>
    <property type="match status" value="1"/>
</dbReference>
<dbReference type="InterPro" id="IPR002589">
    <property type="entry name" value="Macro_dom"/>
</dbReference>
<dbReference type="Pfam" id="PF01661">
    <property type="entry name" value="Macro"/>
    <property type="match status" value="1"/>
</dbReference>
<gene>
    <name evidence="2" type="primary">MACROD1</name>
    <name evidence="2" type="ORF">BGZ70_007965</name>
</gene>
<comment type="caution">
    <text evidence="2">The sequence shown here is derived from an EMBL/GenBank/DDBJ whole genome shotgun (WGS) entry which is preliminary data.</text>
</comment>